<dbReference type="CDD" id="cd09110">
    <property type="entry name" value="PLDc_CLS_1"/>
    <property type="match status" value="1"/>
</dbReference>
<dbReference type="GO" id="GO:0032049">
    <property type="term" value="P:cardiolipin biosynthetic process"/>
    <property type="evidence" value="ECO:0007669"/>
    <property type="project" value="UniProtKB-ARBA"/>
</dbReference>
<feature type="region of interest" description="Disordered" evidence="1">
    <location>
        <begin position="28"/>
        <end position="47"/>
    </location>
</feature>
<dbReference type="GO" id="GO:0030572">
    <property type="term" value="F:phosphatidyltransferase activity"/>
    <property type="evidence" value="ECO:0007669"/>
    <property type="project" value="UniProtKB-ARBA"/>
</dbReference>
<dbReference type="AlphaFoldDB" id="A0A7W2TWC7"/>
<dbReference type="InterPro" id="IPR025202">
    <property type="entry name" value="PLD-like_dom"/>
</dbReference>
<name>A0A7W2TWC7_9GAMM</name>
<feature type="signal peptide" evidence="2">
    <location>
        <begin position="1"/>
        <end position="23"/>
    </location>
</feature>
<dbReference type="EMBL" id="JACFXU010000014">
    <property type="protein sequence ID" value="MBA6413175.1"/>
    <property type="molecule type" value="Genomic_DNA"/>
</dbReference>
<dbReference type="RefSeq" id="WP_182171936.1">
    <property type="nucleotide sequence ID" value="NZ_JACFXU010000014.1"/>
</dbReference>
<feature type="domain" description="PLD phosphodiesterase" evidence="3">
    <location>
        <begin position="368"/>
        <end position="395"/>
    </location>
</feature>
<dbReference type="SMART" id="SM00155">
    <property type="entry name" value="PLDc"/>
    <property type="match status" value="2"/>
</dbReference>
<organism evidence="4 5">
    <name type="scientific">Sediminihaliea albiluteola</name>
    <dbReference type="NCBI Taxonomy" id="2758564"/>
    <lineage>
        <taxon>Bacteria</taxon>
        <taxon>Pseudomonadati</taxon>
        <taxon>Pseudomonadota</taxon>
        <taxon>Gammaproteobacteria</taxon>
        <taxon>Cellvibrionales</taxon>
        <taxon>Halieaceae</taxon>
        <taxon>Sediminihaliea</taxon>
    </lineage>
</organism>
<dbReference type="InterPro" id="IPR001736">
    <property type="entry name" value="PLipase_D/transphosphatidylase"/>
</dbReference>
<proteinExistence type="predicted"/>
<keyword evidence="2" id="KW-0732">Signal</keyword>
<dbReference type="Proteomes" id="UP000539350">
    <property type="component" value="Unassembled WGS sequence"/>
</dbReference>
<sequence>MQLLQIPVILFALLSILTQSSCALQSDEHGIDSMSPRDGTGRSGSHHTNAVIKDISDQADAKSMAMAQTVPYLDVLSKVPIYRDNYVELLIDGPATLTSMMRAIQAAEHYIYLETYIFESSEEGRLFAEALAEKSRQGIVVNVIYDSVGSMASDVKMFEMMDASGVSLIEYHPVDPTEGGNPLDINNRNHRKLLVVDGLIGFTGGVNLSSAYGSGSKPGRRRDPIREGWRDTHIAVKGPVVQGFEQEFLNHWRSQGGQVAAPQEPVSSPAVGDAVVAIVSSKGGDDQGSEIFAAYQDAMRRAKHSIWITQAYFAPSDDFLTLLEQAVKRGVDVRLLLPGVSDSKLVLNASRSRYTRLLRAGVRIYENQQAVLHAKTAVIDGIWSTVGSSNLDYRSFLHNDEINAIILGLDFAKVMEAQFRKDLSSAPEITLRDWKRRPLWQRITERLSWVIEYWL</sequence>
<dbReference type="Pfam" id="PF13091">
    <property type="entry name" value="PLDc_2"/>
    <property type="match status" value="2"/>
</dbReference>
<accession>A0A7W2TWC7</accession>
<gene>
    <name evidence="4" type="ORF">H2508_08650</name>
</gene>
<evidence type="ECO:0000256" key="2">
    <source>
        <dbReference type="SAM" id="SignalP"/>
    </source>
</evidence>
<evidence type="ECO:0000313" key="5">
    <source>
        <dbReference type="Proteomes" id="UP000539350"/>
    </source>
</evidence>
<comment type="caution">
    <text evidence="4">The sequence shown here is derived from an EMBL/GenBank/DDBJ whole genome shotgun (WGS) entry which is preliminary data.</text>
</comment>
<evidence type="ECO:0000256" key="1">
    <source>
        <dbReference type="SAM" id="MobiDB-lite"/>
    </source>
</evidence>
<reference evidence="4 5" key="1">
    <citation type="submission" date="2020-07" db="EMBL/GenBank/DDBJ databases">
        <title>Halieaceae bacterium, F7430, whole genome shotgun sequencing project.</title>
        <authorList>
            <person name="Jiang S."/>
            <person name="Liu Z.W."/>
            <person name="Du Z.J."/>
        </authorList>
    </citation>
    <scope>NUCLEOTIDE SEQUENCE [LARGE SCALE GENOMIC DNA]</scope>
    <source>
        <strain evidence="4 5">F7430</strain>
    </source>
</reference>
<protein>
    <submittedName>
        <fullName evidence="4">Cardiolipin synthase B</fullName>
    </submittedName>
</protein>
<evidence type="ECO:0000313" key="4">
    <source>
        <dbReference type="EMBL" id="MBA6413175.1"/>
    </source>
</evidence>
<feature type="chain" id="PRO_5031445229" evidence="2">
    <location>
        <begin position="24"/>
        <end position="455"/>
    </location>
</feature>
<dbReference type="PANTHER" id="PTHR21248">
    <property type="entry name" value="CARDIOLIPIN SYNTHASE"/>
    <property type="match status" value="1"/>
</dbReference>
<feature type="domain" description="PLD phosphodiesterase" evidence="3">
    <location>
        <begin position="185"/>
        <end position="212"/>
    </location>
</feature>
<evidence type="ECO:0000259" key="3">
    <source>
        <dbReference type="PROSITE" id="PS50035"/>
    </source>
</evidence>
<dbReference type="CDD" id="cd09159">
    <property type="entry name" value="PLDc_ybhO_like_2"/>
    <property type="match status" value="1"/>
</dbReference>
<keyword evidence="5" id="KW-1185">Reference proteome</keyword>
<dbReference type="PANTHER" id="PTHR21248:SF22">
    <property type="entry name" value="PHOSPHOLIPASE D"/>
    <property type="match status" value="1"/>
</dbReference>
<dbReference type="SUPFAM" id="SSF56024">
    <property type="entry name" value="Phospholipase D/nuclease"/>
    <property type="match status" value="2"/>
</dbReference>
<dbReference type="Gene3D" id="3.30.870.10">
    <property type="entry name" value="Endonuclease Chain A"/>
    <property type="match status" value="2"/>
</dbReference>
<dbReference type="PROSITE" id="PS50035">
    <property type="entry name" value="PLD"/>
    <property type="match status" value="2"/>
</dbReference>